<evidence type="ECO:0008006" key="3">
    <source>
        <dbReference type="Google" id="ProtNLM"/>
    </source>
</evidence>
<dbReference type="RefSeq" id="XP_013761090.1">
    <property type="nucleotide sequence ID" value="XM_013905636.1"/>
</dbReference>
<dbReference type="Pfam" id="PF13489">
    <property type="entry name" value="Methyltransf_23"/>
    <property type="match status" value="1"/>
</dbReference>
<organism evidence="1 2">
    <name type="scientific">Thecamonas trahens ATCC 50062</name>
    <dbReference type="NCBI Taxonomy" id="461836"/>
    <lineage>
        <taxon>Eukaryota</taxon>
        <taxon>Apusozoa</taxon>
        <taxon>Apusomonadida</taxon>
        <taxon>Apusomonadidae</taxon>
        <taxon>Thecamonas</taxon>
    </lineage>
</organism>
<dbReference type="InterPro" id="IPR029063">
    <property type="entry name" value="SAM-dependent_MTases_sf"/>
</dbReference>
<name>A0A0L0DVC4_THETB</name>
<sequence>MVAGSVVVVALLAGVAFFDDARWLVATQMAAPTWGIGSVVAVIYDASAAHMAVLDQVRCEPCSRVLEIGPGTGRVLPYLVARAGGPGFAHVAAIERAPAMCRALGALYGSWIDAGTLSVACRDVQLTPVPFEAQAAFDLVTWHGLLEHLEDPIEVLENIHALLAPHARIVSCGASDAARSTAVWWAKYLAQPHMDEAEHVAWFEDASYVVDGVLRSPDGLVTCVVAMPA</sequence>
<dbReference type="Proteomes" id="UP000054408">
    <property type="component" value="Unassembled WGS sequence"/>
</dbReference>
<protein>
    <recommendedName>
        <fullName evidence="3">Methyltransferase domain-containing protein</fullName>
    </recommendedName>
</protein>
<dbReference type="CDD" id="cd02440">
    <property type="entry name" value="AdoMet_MTases"/>
    <property type="match status" value="1"/>
</dbReference>
<dbReference type="GeneID" id="25561769"/>
<keyword evidence="2" id="KW-1185">Reference proteome</keyword>
<dbReference type="AlphaFoldDB" id="A0A0L0DVC4"/>
<evidence type="ECO:0000313" key="1">
    <source>
        <dbReference type="EMBL" id="KNC56046.1"/>
    </source>
</evidence>
<dbReference type="PANTHER" id="PTHR43861:SF1">
    <property type="entry name" value="TRANS-ACONITATE 2-METHYLTRANSFERASE"/>
    <property type="match status" value="1"/>
</dbReference>
<dbReference type="SUPFAM" id="SSF53335">
    <property type="entry name" value="S-adenosyl-L-methionine-dependent methyltransferases"/>
    <property type="match status" value="1"/>
</dbReference>
<reference evidence="1 2" key="1">
    <citation type="submission" date="2010-05" db="EMBL/GenBank/DDBJ databases">
        <title>The Genome Sequence of Thecamonas trahens ATCC 50062.</title>
        <authorList>
            <consortium name="The Broad Institute Genome Sequencing Platform"/>
            <person name="Russ C."/>
            <person name="Cuomo C."/>
            <person name="Shea T."/>
            <person name="Young S.K."/>
            <person name="Zeng Q."/>
            <person name="Koehrsen M."/>
            <person name="Haas B."/>
            <person name="Borodovsky M."/>
            <person name="Guigo R."/>
            <person name="Alvarado L."/>
            <person name="Berlin A."/>
            <person name="Bochicchio J."/>
            <person name="Borenstein D."/>
            <person name="Chapman S."/>
            <person name="Chen Z."/>
            <person name="Freedman E."/>
            <person name="Gellesch M."/>
            <person name="Goldberg J."/>
            <person name="Griggs A."/>
            <person name="Gujja S."/>
            <person name="Heilman E."/>
            <person name="Heiman D."/>
            <person name="Hepburn T."/>
            <person name="Howarth C."/>
            <person name="Jen D."/>
            <person name="Larson L."/>
            <person name="Mehta T."/>
            <person name="Park D."/>
            <person name="Pearson M."/>
            <person name="Roberts A."/>
            <person name="Saif S."/>
            <person name="Shenoy N."/>
            <person name="Sisk P."/>
            <person name="Stolte C."/>
            <person name="Sykes S."/>
            <person name="Thomson T."/>
            <person name="Walk T."/>
            <person name="White J."/>
            <person name="Yandava C."/>
            <person name="Burger G."/>
            <person name="Gray M.W."/>
            <person name="Holland P.W.H."/>
            <person name="King N."/>
            <person name="Lang F.B.F."/>
            <person name="Roger A.J."/>
            <person name="Ruiz-Trillo I."/>
            <person name="Lander E."/>
            <person name="Nusbaum C."/>
        </authorList>
    </citation>
    <scope>NUCLEOTIDE SEQUENCE [LARGE SCALE GENOMIC DNA]</scope>
    <source>
        <strain evidence="1 2">ATCC 50062</strain>
    </source>
</reference>
<dbReference type="Gene3D" id="3.40.50.150">
    <property type="entry name" value="Vaccinia Virus protein VP39"/>
    <property type="match status" value="1"/>
</dbReference>
<accession>A0A0L0DVC4</accession>
<proteinExistence type="predicted"/>
<dbReference type="EMBL" id="GL349440">
    <property type="protein sequence ID" value="KNC56046.1"/>
    <property type="molecule type" value="Genomic_DNA"/>
</dbReference>
<gene>
    <name evidence="1" type="ORF">AMSG_02058</name>
</gene>
<dbReference type="PANTHER" id="PTHR43861">
    <property type="entry name" value="TRANS-ACONITATE 2-METHYLTRANSFERASE-RELATED"/>
    <property type="match status" value="1"/>
</dbReference>
<evidence type="ECO:0000313" key="2">
    <source>
        <dbReference type="Proteomes" id="UP000054408"/>
    </source>
</evidence>
<dbReference type="OrthoDB" id="10017101at2759"/>